<reference evidence="2 3" key="1">
    <citation type="submission" date="2018-07" db="EMBL/GenBank/DDBJ databases">
        <title>A draft genome of a endophytic bacteria, a new species of Pedobacter.</title>
        <authorList>
            <person name="Zhang Z.D."/>
            <person name="Chen Z.J."/>
        </authorList>
    </citation>
    <scope>NUCLEOTIDE SEQUENCE [LARGE SCALE GENOMIC DNA]</scope>
    <source>
        <strain evidence="2 3">RS10</strain>
    </source>
</reference>
<keyword evidence="3" id="KW-1185">Reference proteome</keyword>
<sequence>MINKLKTMGRLNITILLIAMTLFCFAISITRYLITGTKVFLFLNWNLFLALIPWTISSLMLIYNLNKKPPLVLLIISWVLFFPNSPYILTDLFHLRLHGSAPVWFDLVLILSFAWTGLVYGLTSLMDIEKMLSNYLSQKWVNTVIVSFLFLAGFGIYLGRYLRWNSWDIIKNPLGLAVDIIDRFINPFSHPRTWGMTLLMGILLNMIYFSIKFIKVKPELKGI</sequence>
<feature type="transmembrane region" description="Helical" evidence="1">
    <location>
        <begin position="70"/>
        <end position="89"/>
    </location>
</feature>
<evidence type="ECO:0000256" key="1">
    <source>
        <dbReference type="SAM" id="Phobius"/>
    </source>
</evidence>
<dbReference type="RefSeq" id="WP_113950282.1">
    <property type="nucleotide sequence ID" value="NZ_QNQU01000016.1"/>
</dbReference>
<feature type="transmembrane region" description="Helical" evidence="1">
    <location>
        <begin position="193"/>
        <end position="211"/>
    </location>
</feature>
<feature type="transmembrane region" description="Helical" evidence="1">
    <location>
        <begin position="101"/>
        <end position="120"/>
    </location>
</feature>
<organism evidence="2 3">
    <name type="scientific">Pedobacter miscanthi</name>
    <dbReference type="NCBI Taxonomy" id="2259170"/>
    <lineage>
        <taxon>Bacteria</taxon>
        <taxon>Pseudomonadati</taxon>
        <taxon>Bacteroidota</taxon>
        <taxon>Sphingobacteriia</taxon>
        <taxon>Sphingobacteriales</taxon>
        <taxon>Sphingobacteriaceae</taxon>
        <taxon>Pedobacter</taxon>
    </lineage>
</organism>
<feature type="transmembrane region" description="Helical" evidence="1">
    <location>
        <begin position="140"/>
        <end position="158"/>
    </location>
</feature>
<dbReference type="InterPro" id="IPR009793">
    <property type="entry name" value="DUF1361"/>
</dbReference>
<dbReference type="Pfam" id="PF07099">
    <property type="entry name" value="DUF1361"/>
    <property type="match status" value="1"/>
</dbReference>
<evidence type="ECO:0000313" key="3">
    <source>
        <dbReference type="Proteomes" id="UP000252081"/>
    </source>
</evidence>
<name>A0A366KSG8_9SPHI</name>
<comment type="caution">
    <text evidence="2">The sequence shown here is derived from an EMBL/GenBank/DDBJ whole genome shotgun (WGS) entry which is preliminary data.</text>
</comment>
<keyword evidence="1" id="KW-0812">Transmembrane</keyword>
<evidence type="ECO:0000313" key="2">
    <source>
        <dbReference type="EMBL" id="RBQ04587.1"/>
    </source>
</evidence>
<keyword evidence="1" id="KW-0472">Membrane</keyword>
<accession>A0A366KSG8</accession>
<dbReference type="OrthoDB" id="4540541at2"/>
<protein>
    <submittedName>
        <fullName evidence="2">DUF1361 domain-containing protein</fullName>
    </submittedName>
</protein>
<proteinExistence type="predicted"/>
<keyword evidence="1" id="KW-1133">Transmembrane helix</keyword>
<gene>
    <name evidence="2" type="ORF">DRW42_18325</name>
</gene>
<dbReference type="Proteomes" id="UP000252081">
    <property type="component" value="Unassembled WGS sequence"/>
</dbReference>
<dbReference type="EMBL" id="QNQU01000016">
    <property type="protein sequence ID" value="RBQ04587.1"/>
    <property type="molecule type" value="Genomic_DNA"/>
</dbReference>
<feature type="transmembrane region" description="Helical" evidence="1">
    <location>
        <begin position="12"/>
        <end position="34"/>
    </location>
</feature>
<feature type="transmembrane region" description="Helical" evidence="1">
    <location>
        <begin position="40"/>
        <end position="63"/>
    </location>
</feature>
<dbReference type="AlphaFoldDB" id="A0A366KSG8"/>